<feature type="region of interest" description="Disordered" evidence="11">
    <location>
        <begin position="23"/>
        <end position="50"/>
    </location>
</feature>
<evidence type="ECO:0000256" key="6">
    <source>
        <dbReference type="ARBA" id="ARBA00023237"/>
    </source>
</evidence>
<keyword evidence="7 14" id="KW-0449">Lipoprotein</keyword>
<proteinExistence type="inferred from homology"/>
<comment type="caution">
    <text evidence="14">The sequence shown here is derived from an EMBL/GenBank/DDBJ whole genome shotgun (WGS) entry which is preliminary data.</text>
</comment>
<comment type="similarity">
    <text evidence="9">Belongs to the Pal lipoprotein family.</text>
</comment>
<keyword evidence="2 9" id="KW-0132">Cell division</keyword>
<dbReference type="Gene3D" id="3.30.1330.60">
    <property type="entry name" value="OmpA-like domain"/>
    <property type="match status" value="1"/>
</dbReference>
<evidence type="ECO:0000256" key="1">
    <source>
        <dbReference type="ARBA" id="ARBA00004442"/>
    </source>
</evidence>
<evidence type="ECO:0000256" key="10">
    <source>
        <dbReference type="PROSITE-ProRule" id="PRU00473"/>
    </source>
</evidence>
<feature type="compositionally biased region" description="Polar residues" evidence="11">
    <location>
        <begin position="32"/>
        <end position="49"/>
    </location>
</feature>
<evidence type="ECO:0000313" key="14">
    <source>
        <dbReference type="EMBL" id="MEK8088484.1"/>
    </source>
</evidence>
<evidence type="ECO:0000256" key="12">
    <source>
        <dbReference type="SAM" id="SignalP"/>
    </source>
</evidence>
<evidence type="ECO:0000256" key="11">
    <source>
        <dbReference type="SAM" id="MobiDB-lite"/>
    </source>
</evidence>
<feature type="domain" description="OmpA-like" evidence="13">
    <location>
        <begin position="69"/>
        <end position="185"/>
    </location>
</feature>
<comment type="function">
    <text evidence="9">Part of the Tol-Pal system, which plays a role in outer membrane invagination during cell division and is important for maintaining outer membrane integrity.</text>
</comment>
<gene>
    <name evidence="9 14" type="primary">pal</name>
    <name evidence="14" type="ORF">WOB96_01780</name>
</gene>
<evidence type="ECO:0000256" key="4">
    <source>
        <dbReference type="ARBA" id="ARBA00023136"/>
    </source>
</evidence>
<dbReference type="InterPro" id="IPR036737">
    <property type="entry name" value="OmpA-like_sf"/>
</dbReference>
<evidence type="ECO:0000256" key="8">
    <source>
        <dbReference type="ARBA" id="ARBA00023306"/>
    </source>
</evidence>
<dbReference type="InterPro" id="IPR006664">
    <property type="entry name" value="OMP_bac"/>
</dbReference>
<dbReference type="Proteomes" id="UP001446205">
    <property type="component" value="Unassembled WGS sequence"/>
</dbReference>
<evidence type="ECO:0000256" key="2">
    <source>
        <dbReference type="ARBA" id="ARBA00022618"/>
    </source>
</evidence>
<keyword evidence="5" id="KW-0564">Palmitate</keyword>
<name>A0ABU9D4Y5_9PROT</name>
<reference evidence="14 15" key="1">
    <citation type="submission" date="2024-04" db="EMBL/GenBank/DDBJ databases">
        <authorList>
            <person name="Abashina T."/>
            <person name="Shaikin A."/>
        </authorList>
    </citation>
    <scope>NUCLEOTIDE SEQUENCE [LARGE SCALE GENOMIC DNA]</scope>
    <source>
        <strain evidence="14 15">AAFK</strain>
    </source>
</reference>
<dbReference type="InterPro" id="IPR039001">
    <property type="entry name" value="Pal"/>
</dbReference>
<evidence type="ECO:0000313" key="15">
    <source>
        <dbReference type="Proteomes" id="UP001446205"/>
    </source>
</evidence>
<keyword evidence="8 9" id="KW-0131">Cell cycle</keyword>
<accession>A0ABU9D4Y5</accession>
<evidence type="ECO:0000256" key="9">
    <source>
        <dbReference type="HAMAP-Rule" id="MF_02204"/>
    </source>
</evidence>
<keyword evidence="15" id="KW-1185">Reference proteome</keyword>
<comment type="subcellular location">
    <subcellularLocation>
        <location evidence="1">Cell outer membrane</location>
    </subcellularLocation>
</comment>
<feature type="signal peptide" evidence="12">
    <location>
        <begin position="1"/>
        <end position="20"/>
    </location>
</feature>
<dbReference type="RefSeq" id="WP_341369546.1">
    <property type="nucleotide sequence ID" value="NZ_JBBPCO010000001.1"/>
</dbReference>
<evidence type="ECO:0000256" key="5">
    <source>
        <dbReference type="ARBA" id="ARBA00023139"/>
    </source>
</evidence>
<dbReference type="PRINTS" id="PR01021">
    <property type="entry name" value="OMPADOMAIN"/>
</dbReference>
<sequence length="185" mass="19410">MNAGLVLGFVVALLAGCATKGGNVTKPGAPVTDQNTAATQSGVQTSGMQPGSVASVDLTGQQAGGLSAADQSGMPQEMRVHFALDSDTLDESNQAIVRAHASYMAANPALRVRLEGNTDERGTRSYNLALGERRALGVRNLLMANGVAADRIEVISFGAEKPLVNGHDEMAWAENRRVDFIYARP</sequence>
<feature type="chain" id="PRO_5047024740" description="Peptidoglycan-associated protein" evidence="12">
    <location>
        <begin position="21"/>
        <end position="185"/>
    </location>
</feature>
<dbReference type="NCBIfam" id="TIGR02802">
    <property type="entry name" value="Pal_lipo"/>
    <property type="match status" value="1"/>
</dbReference>
<protein>
    <recommendedName>
        <fullName evidence="9">Peptidoglycan-associated protein</fullName>
    </recommendedName>
</protein>
<dbReference type="Pfam" id="PF00691">
    <property type="entry name" value="OmpA"/>
    <property type="match status" value="1"/>
</dbReference>
<evidence type="ECO:0000259" key="13">
    <source>
        <dbReference type="PROSITE" id="PS51123"/>
    </source>
</evidence>
<dbReference type="HAMAP" id="MF_02204">
    <property type="entry name" value="Pal"/>
    <property type="match status" value="1"/>
</dbReference>
<dbReference type="PANTHER" id="PTHR30329">
    <property type="entry name" value="STATOR ELEMENT OF FLAGELLAR MOTOR COMPLEX"/>
    <property type="match status" value="1"/>
</dbReference>
<evidence type="ECO:0000256" key="3">
    <source>
        <dbReference type="ARBA" id="ARBA00022729"/>
    </source>
</evidence>
<dbReference type="PANTHER" id="PTHR30329:SF21">
    <property type="entry name" value="LIPOPROTEIN YIAD-RELATED"/>
    <property type="match status" value="1"/>
</dbReference>
<dbReference type="InterPro" id="IPR050330">
    <property type="entry name" value="Bact_OuterMem_StrucFunc"/>
</dbReference>
<organism evidence="14 15">
    <name type="scientific">Thermithiobacillus plumbiphilus</name>
    <dbReference type="NCBI Taxonomy" id="1729899"/>
    <lineage>
        <taxon>Bacteria</taxon>
        <taxon>Pseudomonadati</taxon>
        <taxon>Pseudomonadota</taxon>
        <taxon>Acidithiobacillia</taxon>
        <taxon>Acidithiobacillales</taxon>
        <taxon>Thermithiobacillaceae</taxon>
        <taxon>Thermithiobacillus</taxon>
    </lineage>
</organism>
<keyword evidence="3 12" id="KW-0732">Signal</keyword>
<dbReference type="SUPFAM" id="SSF103088">
    <property type="entry name" value="OmpA-like"/>
    <property type="match status" value="1"/>
</dbReference>
<dbReference type="InterPro" id="IPR006690">
    <property type="entry name" value="OMPA-like_CS"/>
</dbReference>
<dbReference type="InterPro" id="IPR006665">
    <property type="entry name" value="OmpA-like"/>
</dbReference>
<dbReference type="CDD" id="cd07185">
    <property type="entry name" value="OmpA_C-like"/>
    <property type="match status" value="1"/>
</dbReference>
<keyword evidence="4 10" id="KW-0472">Membrane</keyword>
<comment type="subunit">
    <text evidence="9">The Tol-Pal system is composed of five core proteins: the inner membrane proteins TolA, TolQ and TolR, the periplasmic protein TolB and the outer membrane protein Pal. They form a network linking the inner and outer membranes and the peptidoglycan layer.</text>
</comment>
<dbReference type="PROSITE" id="PS01068">
    <property type="entry name" value="OMPA_1"/>
    <property type="match status" value="1"/>
</dbReference>
<keyword evidence="6" id="KW-0998">Cell outer membrane</keyword>
<dbReference type="PROSITE" id="PS51123">
    <property type="entry name" value="OMPA_2"/>
    <property type="match status" value="1"/>
</dbReference>
<dbReference type="InterPro" id="IPR014169">
    <property type="entry name" value="Pal_lipo_C"/>
</dbReference>
<evidence type="ECO:0000256" key="7">
    <source>
        <dbReference type="ARBA" id="ARBA00023288"/>
    </source>
</evidence>
<dbReference type="EMBL" id="JBBPCO010000001">
    <property type="protein sequence ID" value="MEK8088484.1"/>
    <property type="molecule type" value="Genomic_DNA"/>
</dbReference>